<evidence type="ECO:0000256" key="5">
    <source>
        <dbReference type="ARBA" id="ARBA00022723"/>
    </source>
</evidence>
<dbReference type="GO" id="GO:0019677">
    <property type="term" value="P:NAD+ catabolic process"/>
    <property type="evidence" value="ECO:0007669"/>
    <property type="project" value="TreeGrafter"/>
</dbReference>
<dbReference type="CDD" id="cd03429">
    <property type="entry name" value="NUDIX_NADH_pyrophosphatase_Nudt13"/>
    <property type="match status" value="1"/>
</dbReference>
<dbReference type="PROSITE" id="PS51462">
    <property type="entry name" value="NUDIX"/>
    <property type="match status" value="1"/>
</dbReference>
<reference evidence="11 12" key="1">
    <citation type="submission" date="2019-04" db="EMBL/GenBank/DDBJ databases">
        <title>Genome sequencing of Clostridium botulinum Groups I-IV and Clostridium butyricum.</title>
        <authorList>
            <person name="Brunt J."/>
            <person name="Van Vliet A.H.M."/>
            <person name="Stringer S.C."/>
            <person name="Carter A.T."/>
            <person name="Peck M.W."/>
        </authorList>
    </citation>
    <scope>NUCLEOTIDE SEQUENCE [LARGE SCALE GENOMIC DNA]</scope>
    <source>
        <strain evidence="11 12">IFR 18/094</strain>
    </source>
</reference>
<evidence type="ECO:0000256" key="2">
    <source>
        <dbReference type="ARBA" id="ARBA00001947"/>
    </source>
</evidence>
<dbReference type="PROSITE" id="PS00893">
    <property type="entry name" value="NUDIX_BOX"/>
    <property type="match status" value="1"/>
</dbReference>
<dbReference type="RefSeq" id="WP_050606192.1">
    <property type="nucleotide sequence ID" value="NZ_CABKUB010000003.1"/>
</dbReference>
<comment type="caution">
    <text evidence="11">The sequence shown here is derived from an EMBL/GenBank/DDBJ whole genome shotgun (WGS) entry which is preliminary data.</text>
</comment>
<dbReference type="InterPro" id="IPR020084">
    <property type="entry name" value="NUDIX_hydrolase_CS"/>
</dbReference>
<feature type="domain" description="Nudix hydrolase" evidence="10">
    <location>
        <begin position="37"/>
        <end position="161"/>
    </location>
</feature>
<proteinExistence type="inferred from homology"/>
<gene>
    <name evidence="11" type="ORF">FDF74_12410</name>
</gene>
<evidence type="ECO:0000259" key="10">
    <source>
        <dbReference type="PROSITE" id="PS51462"/>
    </source>
</evidence>
<organism evidence="11 12">
    <name type="scientific">Clostridium niameyense</name>
    <dbReference type="NCBI Taxonomy" id="1622073"/>
    <lineage>
        <taxon>Bacteria</taxon>
        <taxon>Bacillati</taxon>
        <taxon>Bacillota</taxon>
        <taxon>Clostridia</taxon>
        <taxon>Eubacteriales</taxon>
        <taxon>Clostridiaceae</taxon>
        <taxon>Clostridium</taxon>
    </lineage>
</organism>
<evidence type="ECO:0000256" key="3">
    <source>
        <dbReference type="ARBA" id="ARBA00009595"/>
    </source>
</evidence>
<comment type="cofactor">
    <cofactor evidence="1">
        <name>Mg(2+)</name>
        <dbReference type="ChEBI" id="CHEBI:18420"/>
    </cofactor>
</comment>
<dbReference type="GO" id="GO:0005829">
    <property type="term" value="C:cytosol"/>
    <property type="evidence" value="ECO:0007669"/>
    <property type="project" value="TreeGrafter"/>
</dbReference>
<dbReference type="EMBL" id="SXDP01000018">
    <property type="protein sequence ID" value="NEZ47985.1"/>
    <property type="molecule type" value="Genomic_DNA"/>
</dbReference>
<dbReference type="Pfam" id="PF00293">
    <property type="entry name" value="NUDIX"/>
    <property type="match status" value="1"/>
</dbReference>
<keyword evidence="12" id="KW-1185">Reference proteome</keyword>
<accession>A0A6M0RCF8</accession>
<dbReference type="AlphaFoldDB" id="A0A6M0RCF8"/>
<dbReference type="Proteomes" id="UP000473885">
    <property type="component" value="Unassembled WGS sequence"/>
</dbReference>
<comment type="similarity">
    <text evidence="3">Belongs to the Nudix hydrolase family. NudC subfamily.</text>
</comment>
<dbReference type="SUPFAM" id="SSF55811">
    <property type="entry name" value="Nudix"/>
    <property type="match status" value="1"/>
</dbReference>
<evidence type="ECO:0000256" key="6">
    <source>
        <dbReference type="ARBA" id="ARBA00022801"/>
    </source>
</evidence>
<dbReference type="EC" id="3.6.1.22" evidence="4"/>
<dbReference type="Gene3D" id="3.90.79.10">
    <property type="entry name" value="Nucleoside Triphosphate Pyrophosphohydrolase"/>
    <property type="match status" value="1"/>
</dbReference>
<evidence type="ECO:0000313" key="11">
    <source>
        <dbReference type="EMBL" id="NEZ47985.1"/>
    </source>
</evidence>
<evidence type="ECO:0000256" key="1">
    <source>
        <dbReference type="ARBA" id="ARBA00001946"/>
    </source>
</evidence>
<evidence type="ECO:0000256" key="4">
    <source>
        <dbReference type="ARBA" id="ARBA00012381"/>
    </source>
</evidence>
<evidence type="ECO:0000256" key="7">
    <source>
        <dbReference type="ARBA" id="ARBA00022842"/>
    </source>
</evidence>
<keyword evidence="5" id="KW-0479">Metal-binding</keyword>
<dbReference type="InterPro" id="IPR000086">
    <property type="entry name" value="NUDIX_hydrolase_dom"/>
</dbReference>
<keyword evidence="7" id="KW-0460">Magnesium</keyword>
<dbReference type="PANTHER" id="PTHR42904">
    <property type="entry name" value="NUDIX HYDROLASE, NUDC SUBFAMILY"/>
    <property type="match status" value="1"/>
</dbReference>
<comment type="catalytic activity">
    <reaction evidence="9">
        <text>a 5'-end NAD(+)-phospho-ribonucleoside in mRNA + H2O = a 5'-end phospho-adenosine-phospho-ribonucleoside in mRNA + beta-nicotinamide D-ribonucleotide + 2 H(+)</text>
        <dbReference type="Rhea" id="RHEA:60876"/>
        <dbReference type="Rhea" id="RHEA-COMP:15698"/>
        <dbReference type="Rhea" id="RHEA-COMP:15719"/>
        <dbReference type="ChEBI" id="CHEBI:14649"/>
        <dbReference type="ChEBI" id="CHEBI:15377"/>
        <dbReference type="ChEBI" id="CHEBI:15378"/>
        <dbReference type="ChEBI" id="CHEBI:144029"/>
        <dbReference type="ChEBI" id="CHEBI:144051"/>
    </reaction>
    <physiologicalReaction direction="left-to-right" evidence="9">
        <dbReference type="Rhea" id="RHEA:60877"/>
    </physiologicalReaction>
</comment>
<dbReference type="InterPro" id="IPR015797">
    <property type="entry name" value="NUDIX_hydrolase-like_dom_sf"/>
</dbReference>
<dbReference type="OrthoDB" id="9800077at2"/>
<dbReference type="InterPro" id="IPR049734">
    <property type="entry name" value="NudC-like_C"/>
</dbReference>
<keyword evidence="6" id="KW-0378">Hydrolase</keyword>
<sequence>MKFNYCPLCGRKLVDKYSFDEGGVPYCEFHDKMFFNTPKPCIVVAVLKEDKILLLKQSYIFENSKVLLSGYVSPGETVEETVIREVKEESGLNIDQLKYLGSEFLKEKDLIMLTFMAKYKDGILNKSSEVEWIDWIPLKEALNHMKEDIIGQNIVRKVLKELGY</sequence>
<protein>
    <recommendedName>
        <fullName evidence="4">NAD(+) diphosphatase</fullName>
        <ecNumber evidence="4">3.6.1.22</ecNumber>
    </recommendedName>
</protein>
<keyword evidence="8" id="KW-0520">NAD</keyword>
<evidence type="ECO:0000313" key="12">
    <source>
        <dbReference type="Proteomes" id="UP000473885"/>
    </source>
</evidence>
<dbReference type="GO" id="GO:0046872">
    <property type="term" value="F:metal ion binding"/>
    <property type="evidence" value="ECO:0007669"/>
    <property type="project" value="UniProtKB-KW"/>
</dbReference>
<dbReference type="PANTHER" id="PTHR42904:SF6">
    <property type="entry name" value="NAD-CAPPED RNA HYDROLASE NUDT12"/>
    <property type="match status" value="1"/>
</dbReference>
<name>A0A6M0RCF8_9CLOT</name>
<dbReference type="InterPro" id="IPR050241">
    <property type="entry name" value="NAD-cap_RNA_hydrolase_NudC"/>
</dbReference>
<dbReference type="GO" id="GO:0035529">
    <property type="term" value="F:NADH pyrophosphatase activity"/>
    <property type="evidence" value="ECO:0007669"/>
    <property type="project" value="TreeGrafter"/>
</dbReference>
<dbReference type="GO" id="GO:0006742">
    <property type="term" value="P:NADP+ catabolic process"/>
    <property type="evidence" value="ECO:0007669"/>
    <property type="project" value="TreeGrafter"/>
</dbReference>
<evidence type="ECO:0000256" key="8">
    <source>
        <dbReference type="ARBA" id="ARBA00023027"/>
    </source>
</evidence>
<comment type="cofactor">
    <cofactor evidence="2">
        <name>Zn(2+)</name>
        <dbReference type="ChEBI" id="CHEBI:29105"/>
    </cofactor>
</comment>
<evidence type="ECO:0000256" key="9">
    <source>
        <dbReference type="ARBA" id="ARBA00023679"/>
    </source>
</evidence>